<proteinExistence type="predicted"/>
<organism evidence="3 4">
    <name type="scientific">Lichenibacterium ramalinae</name>
    <dbReference type="NCBI Taxonomy" id="2316527"/>
    <lineage>
        <taxon>Bacteria</taxon>
        <taxon>Pseudomonadati</taxon>
        <taxon>Pseudomonadota</taxon>
        <taxon>Alphaproteobacteria</taxon>
        <taxon>Hyphomicrobiales</taxon>
        <taxon>Lichenihabitantaceae</taxon>
        <taxon>Lichenibacterium</taxon>
    </lineage>
</organism>
<dbReference type="SUPFAM" id="SSF89872">
    <property type="entry name" value="Inhibitor of vertebrate lysozyme, Ivy"/>
    <property type="match status" value="1"/>
</dbReference>
<dbReference type="Proteomes" id="UP000289411">
    <property type="component" value="Unassembled WGS sequence"/>
</dbReference>
<dbReference type="AlphaFoldDB" id="A0A4Q2R998"/>
<evidence type="ECO:0000256" key="2">
    <source>
        <dbReference type="SAM" id="SignalP"/>
    </source>
</evidence>
<dbReference type="RefSeq" id="WP_129221214.1">
    <property type="nucleotide sequence ID" value="NZ_QYBC01000020.1"/>
</dbReference>
<accession>A0A4Q2R998</accession>
<keyword evidence="4" id="KW-1185">Reference proteome</keyword>
<feature type="chain" id="PRO_5020435913" evidence="2">
    <location>
        <begin position="21"/>
        <end position="201"/>
    </location>
</feature>
<evidence type="ECO:0000313" key="4">
    <source>
        <dbReference type="Proteomes" id="UP000289411"/>
    </source>
</evidence>
<feature type="signal peptide" evidence="2">
    <location>
        <begin position="1"/>
        <end position="20"/>
    </location>
</feature>
<dbReference type="Gene3D" id="3.40.1420.10">
    <property type="entry name" value="Inhibitor of vertebrate lysozyme"/>
    <property type="match status" value="1"/>
</dbReference>
<dbReference type="Pfam" id="PF08816">
    <property type="entry name" value="Ivy"/>
    <property type="match status" value="1"/>
</dbReference>
<feature type="compositionally biased region" description="Low complexity" evidence="1">
    <location>
        <begin position="182"/>
        <end position="201"/>
    </location>
</feature>
<dbReference type="EMBL" id="QYBC01000020">
    <property type="protein sequence ID" value="RYB02449.1"/>
    <property type="molecule type" value="Genomic_DNA"/>
</dbReference>
<sequence length="201" mass="20184">MRFVALALLTVLAAPLPTRAAEPEPYIFDVLALQPYKGNFARLVKPKTVPDWVKAISVQGAGTAGPMKTVNVGGTPYRLDRVCRVDACADNRIDVLWAPRGARVWAALVEDGQPPVMLGEPKGPQAKALETAAAAAPAQATAAPAMPATPAAPTAPAAPASPAVTVAPVAPAAPAAPPAAPAAPAAPATPEPVQATPAAPK</sequence>
<evidence type="ECO:0000256" key="1">
    <source>
        <dbReference type="SAM" id="MobiDB-lite"/>
    </source>
</evidence>
<feature type="region of interest" description="Disordered" evidence="1">
    <location>
        <begin position="171"/>
        <end position="201"/>
    </location>
</feature>
<reference evidence="3 4" key="2">
    <citation type="submission" date="2019-02" db="EMBL/GenBank/DDBJ databases">
        <title>'Lichenibacterium ramalinii' gen. nov. sp. nov., 'Lichenibacterium minor' gen. nov. sp. nov.</title>
        <authorList>
            <person name="Pankratov T."/>
        </authorList>
    </citation>
    <scope>NUCLEOTIDE SEQUENCE [LARGE SCALE GENOMIC DNA]</scope>
    <source>
        <strain evidence="3 4">RmlP001</strain>
    </source>
</reference>
<protein>
    <submittedName>
        <fullName evidence="3">Uncharacterized protein</fullName>
    </submittedName>
</protein>
<dbReference type="OrthoDB" id="9033596at2"/>
<gene>
    <name evidence="3" type="ORF">D3272_21220</name>
</gene>
<keyword evidence="2" id="KW-0732">Signal</keyword>
<name>A0A4Q2R998_9HYPH</name>
<evidence type="ECO:0000313" key="3">
    <source>
        <dbReference type="EMBL" id="RYB02449.1"/>
    </source>
</evidence>
<comment type="caution">
    <text evidence="3">The sequence shown here is derived from an EMBL/GenBank/DDBJ whole genome shotgun (WGS) entry which is preliminary data.</text>
</comment>
<reference evidence="3 4" key="1">
    <citation type="submission" date="2018-09" db="EMBL/GenBank/DDBJ databases">
        <authorList>
            <person name="Grouzdev D.S."/>
            <person name="Krutkina M.S."/>
        </authorList>
    </citation>
    <scope>NUCLEOTIDE SEQUENCE [LARGE SCALE GENOMIC DNA]</scope>
    <source>
        <strain evidence="3 4">RmlP001</strain>
    </source>
</reference>
<dbReference type="InterPro" id="IPR036501">
    <property type="entry name" value="Inhibitor_vert_lysozyme_sf"/>
</dbReference>